<evidence type="ECO:0000256" key="1">
    <source>
        <dbReference type="ARBA" id="ARBA00010466"/>
    </source>
</evidence>
<dbReference type="InterPro" id="IPR037171">
    <property type="entry name" value="NagB/RpiA_transferase-like"/>
</dbReference>
<dbReference type="OrthoDB" id="186585at2"/>
<dbReference type="PANTHER" id="PTHR34294:SF1">
    <property type="entry name" value="TRANSCRIPTIONAL REGULATOR LSRR"/>
    <property type="match status" value="1"/>
</dbReference>
<dbReference type="Pfam" id="PF13384">
    <property type="entry name" value="HTH_23"/>
    <property type="match status" value="1"/>
</dbReference>
<dbReference type="SUPFAM" id="SSF100950">
    <property type="entry name" value="NagB/RpiA/CoA transferase-like"/>
    <property type="match status" value="1"/>
</dbReference>
<protein>
    <submittedName>
        <fullName evidence="6">Deoxyribonucleoside regulator</fullName>
    </submittedName>
</protein>
<dbReference type="GO" id="GO:0030246">
    <property type="term" value="F:carbohydrate binding"/>
    <property type="evidence" value="ECO:0007669"/>
    <property type="project" value="InterPro"/>
</dbReference>
<name>A0A3G6J6V6_9CORY</name>
<accession>A0A3G6J6V6</accession>
<keyword evidence="3" id="KW-0238">DNA-binding</keyword>
<dbReference type="EMBL" id="CP033896">
    <property type="protein sequence ID" value="AZA12658.1"/>
    <property type="molecule type" value="Genomic_DNA"/>
</dbReference>
<comment type="similarity">
    <text evidence="1">Belongs to the SorC transcriptional regulatory family.</text>
</comment>
<evidence type="ECO:0000313" key="7">
    <source>
        <dbReference type="Proteomes" id="UP000269019"/>
    </source>
</evidence>
<dbReference type="SUPFAM" id="SSF88659">
    <property type="entry name" value="Sigma3 and sigma4 domains of RNA polymerase sigma factors"/>
    <property type="match status" value="1"/>
</dbReference>
<evidence type="ECO:0000256" key="2">
    <source>
        <dbReference type="ARBA" id="ARBA00023015"/>
    </source>
</evidence>
<dbReference type="Proteomes" id="UP000269019">
    <property type="component" value="Chromosome"/>
</dbReference>
<dbReference type="InterPro" id="IPR036388">
    <property type="entry name" value="WH-like_DNA-bd_sf"/>
</dbReference>
<dbReference type="PANTHER" id="PTHR34294">
    <property type="entry name" value="TRANSCRIPTIONAL REGULATOR-RELATED"/>
    <property type="match status" value="1"/>
</dbReference>
<evidence type="ECO:0000256" key="3">
    <source>
        <dbReference type="ARBA" id="ARBA00023125"/>
    </source>
</evidence>
<reference evidence="6 7" key="1">
    <citation type="submission" date="2018-11" db="EMBL/GenBank/DDBJ databases">
        <authorList>
            <person name="Kleinhagauer T."/>
            <person name="Glaeser S.P."/>
            <person name="Spergser J."/>
            <person name="Ruckert C."/>
            <person name="Kaempfer P."/>
            <person name="Busse H.-J."/>
        </authorList>
    </citation>
    <scope>NUCLEOTIDE SEQUENCE [LARGE SCALE GENOMIC DNA]</scope>
    <source>
        <strain evidence="6 7">200CH</strain>
    </source>
</reference>
<organism evidence="6 7">
    <name type="scientific">Corynebacterium choanae</name>
    <dbReference type="NCBI Taxonomy" id="1862358"/>
    <lineage>
        <taxon>Bacteria</taxon>
        <taxon>Bacillati</taxon>
        <taxon>Actinomycetota</taxon>
        <taxon>Actinomycetes</taxon>
        <taxon>Mycobacteriales</taxon>
        <taxon>Corynebacteriaceae</taxon>
        <taxon>Corynebacterium</taxon>
    </lineage>
</organism>
<keyword evidence="4" id="KW-0804">Transcription</keyword>
<dbReference type="Gene3D" id="3.40.50.1360">
    <property type="match status" value="1"/>
</dbReference>
<gene>
    <name evidence="6" type="primary">deoR</name>
    <name evidence="6" type="ORF">CCHOA_01150</name>
</gene>
<keyword evidence="7" id="KW-1185">Reference proteome</keyword>
<dbReference type="InterPro" id="IPR051054">
    <property type="entry name" value="SorC_transcr_regulators"/>
</dbReference>
<evidence type="ECO:0000259" key="5">
    <source>
        <dbReference type="Pfam" id="PF04198"/>
    </source>
</evidence>
<dbReference type="AlphaFoldDB" id="A0A3G6J6V6"/>
<dbReference type="Gene3D" id="1.10.10.10">
    <property type="entry name" value="Winged helix-like DNA-binding domain superfamily/Winged helix DNA-binding domain"/>
    <property type="match status" value="1"/>
</dbReference>
<dbReference type="GO" id="GO:0003677">
    <property type="term" value="F:DNA binding"/>
    <property type="evidence" value="ECO:0007669"/>
    <property type="project" value="UniProtKB-KW"/>
</dbReference>
<keyword evidence="2" id="KW-0805">Transcription regulation</keyword>
<dbReference type="InterPro" id="IPR007324">
    <property type="entry name" value="Sugar-bd_dom_put"/>
</dbReference>
<feature type="domain" description="Sugar-binding" evidence="5">
    <location>
        <begin position="59"/>
        <end position="312"/>
    </location>
</feature>
<evidence type="ECO:0000313" key="6">
    <source>
        <dbReference type="EMBL" id="AZA12658.1"/>
    </source>
</evidence>
<dbReference type="Pfam" id="PF04198">
    <property type="entry name" value="Sugar-bind"/>
    <property type="match status" value="1"/>
</dbReference>
<evidence type="ECO:0000256" key="4">
    <source>
        <dbReference type="ARBA" id="ARBA00023163"/>
    </source>
</evidence>
<dbReference type="InterPro" id="IPR013324">
    <property type="entry name" value="RNA_pol_sigma_r3/r4-like"/>
</dbReference>
<sequence length="315" mass="33141">MTDAKVAQALRAAKLYYTDEMSQSQVAEALGISRPTVAKLLRFARDTSLVTITIHDPSSQTSALATALEQAFPITAATVVIPASNAHKHVLTELAQASTAVIPPLVDDGMRVGISWGNTMYAVSQALAAHPSPRRDVQVVQLKGGTSHSTHSTFDAETLRNVAEAFTARAVPLPLPVIFDDPTTKTIVEQDRFIADILAAGAAVDVAVFTVGDIHREALLLNLGLITEGEITELLSRAVGDACSRFFTIDGQIAVPDIDARTVGITLAQLASRPARVLIAGGVEKAQAISAALSMGLATHLIIDAPTAELVLQTV</sequence>
<dbReference type="KEGG" id="ccho:CCHOA_01150"/>
<dbReference type="RefSeq" id="WP_123925882.1">
    <property type="nucleotide sequence ID" value="NZ_CP033896.1"/>
</dbReference>
<proteinExistence type="inferred from homology"/>